<dbReference type="SUPFAM" id="SSF56801">
    <property type="entry name" value="Acetyl-CoA synthetase-like"/>
    <property type="match status" value="1"/>
</dbReference>
<evidence type="ECO:0000313" key="3">
    <source>
        <dbReference type="EMBL" id="NKE09666.1"/>
    </source>
</evidence>
<feature type="domain" description="AMP-dependent synthetase/ligase" evidence="1">
    <location>
        <begin position="10"/>
        <end position="358"/>
    </location>
</feature>
<dbReference type="Gene3D" id="3.30.300.30">
    <property type="match status" value="1"/>
</dbReference>
<comment type="caution">
    <text evidence="3">The sequence shown here is derived from an EMBL/GenBank/DDBJ whole genome shotgun (WGS) entry which is preliminary data.</text>
</comment>
<sequence length="505" mass="54270">MTNLATLLTTSAGTHADRVMVKLDDAQLTYAQVHHLSACFAGQLRRAGVSDGDRVAIILPNVPHVPVIYNAILRLGAIVVPLNPLLTEREVAYHLEDSQAVAVVVWEAMAVTAEAAAGDRTVITLEAGSLQGMGEQEPAQDVADKDEDDVAVLLYTSGTTGRPKGAMLTHRNMRTNAELVVELFSITPEDVLFGGLPFFHVFGQTVAMNAVAAAGASVTLLGRFEPVKAVDVLKRDAVTLVAAVPSMHIAMVQEAVKRKAEEFPHIRGLISGGSPLPVEVLRRAEKVFDAVVLEGYGLSETSPVVCFNQFGGPRAAGSIGTPVRGADLRVVDAMGEEVPYGEVGEIAISGQYVMAGYWRKEEATAQAIRDGWLQSGDLGRQDDDGLFYIVDRMKDMIIRGGYNVYPREVEEVIFEFQGVSECAVIGVPDDRLGQEVAAVVAFVEQPEDPGAVITQLDEHVRAQLANYKVPRVWQIVEALPKGPTGKILKRTIEVGEDAVRTGSNA</sequence>
<dbReference type="PANTHER" id="PTHR43767:SF12">
    <property type="entry name" value="AMP-DEPENDENT SYNTHETASE AND LIGASE"/>
    <property type="match status" value="1"/>
</dbReference>
<proteinExistence type="predicted"/>
<dbReference type="InterPro" id="IPR000873">
    <property type="entry name" value="AMP-dep_synth/lig_dom"/>
</dbReference>
<evidence type="ECO:0000259" key="1">
    <source>
        <dbReference type="Pfam" id="PF00501"/>
    </source>
</evidence>
<gene>
    <name evidence="3" type="ORF">GTW58_06900</name>
</gene>
<dbReference type="Gene3D" id="3.40.50.12780">
    <property type="entry name" value="N-terminal domain of ligase-like"/>
    <property type="match status" value="1"/>
</dbReference>
<dbReference type="PANTHER" id="PTHR43767">
    <property type="entry name" value="LONG-CHAIN-FATTY-ACID--COA LIGASE"/>
    <property type="match status" value="1"/>
</dbReference>
<dbReference type="InterPro" id="IPR025110">
    <property type="entry name" value="AMP-bd_C"/>
</dbReference>
<dbReference type="PROSITE" id="PS00455">
    <property type="entry name" value="AMP_BINDING"/>
    <property type="match status" value="1"/>
</dbReference>
<dbReference type="InterPro" id="IPR050237">
    <property type="entry name" value="ATP-dep_AMP-bd_enzyme"/>
</dbReference>
<evidence type="ECO:0000259" key="2">
    <source>
        <dbReference type="Pfam" id="PF13193"/>
    </source>
</evidence>
<dbReference type="Pfam" id="PF00501">
    <property type="entry name" value="AMP-binding"/>
    <property type="match status" value="1"/>
</dbReference>
<dbReference type="InterPro" id="IPR042099">
    <property type="entry name" value="ANL_N_sf"/>
</dbReference>
<dbReference type="RefSeq" id="WP_119933522.1">
    <property type="nucleotide sequence ID" value="NZ_JAAVUN010000011.1"/>
</dbReference>
<dbReference type="Pfam" id="PF13193">
    <property type="entry name" value="AMP-binding_C"/>
    <property type="match status" value="1"/>
</dbReference>
<keyword evidence="4" id="KW-1185">Reference proteome</keyword>
<protein>
    <submittedName>
        <fullName evidence="3">Long-chain fatty acid--CoA ligase</fullName>
    </submittedName>
</protein>
<dbReference type="Proteomes" id="UP000521379">
    <property type="component" value="Unassembled WGS sequence"/>
</dbReference>
<dbReference type="EMBL" id="JAAVUN010000011">
    <property type="protein sequence ID" value="NKE09666.1"/>
    <property type="molecule type" value="Genomic_DNA"/>
</dbReference>
<name>A0A846U7U2_9MICC</name>
<dbReference type="CDD" id="cd05936">
    <property type="entry name" value="FC-FACS_FadD_like"/>
    <property type="match status" value="1"/>
</dbReference>
<feature type="domain" description="AMP-binding enzyme C-terminal" evidence="2">
    <location>
        <begin position="408"/>
        <end position="486"/>
    </location>
</feature>
<dbReference type="AlphaFoldDB" id="A0A846U7U2"/>
<dbReference type="GO" id="GO:0016877">
    <property type="term" value="F:ligase activity, forming carbon-sulfur bonds"/>
    <property type="evidence" value="ECO:0007669"/>
    <property type="project" value="UniProtKB-ARBA"/>
</dbReference>
<dbReference type="InterPro" id="IPR020845">
    <property type="entry name" value="AMP-binding_CS"/>
</dbReference>
<accession>A0A846U7U2</accession>
<organism evidence="3 4">
    <name type="scientific">Kocuria subflava</name>
    <dbReference type="NCBI Taxonomy" id="1736139"/>
    <lineage>
        <taxon>Bacteria</taxon>
        <taxon>Bacillati</taxon>
        <taxon>Actinomycetota</taxon>
        <taxon>Actinomycetes</taxon>
        <taxon>Micrococcales</taxon>
        <taxon>Micrococcaceae</taxon>
        <taxon>Kocuria</taxon>
    </lineage>
</organism>
<keyword evidence="3" id="KW-0436">Ligase</keyword>
<evidence type="ECO:0000313" key="4">
    <source>
        <dbReference type="Proteomes" id="UP000521379"/>
    </source>
</evidence>
<reference evidence="3 4" key="1">
    <citation type="submission" date="2020-02" db="EMBL/GenBank/DDBJ databases">
        <authorList>
            <person name="Sun Q."/>
        </authorList>
    </citation>
    <scope>NUCLEOTIDE SEQUENCE [LARGE SCALE GENOMIC DNA]</scope>
    <source>
        <strain evidence="3 4">YIM 13062</strain>
    </source>
</reference>
<dbReference type="InterPro" id="IPR045851">
    <property type="entry name" value="AMP-bd_C_sf"/>
</dbReference>